<sequence>MPCADYMQFLYSLVVNPKIAGPLRFLYIRHAMSNQPTRSLTYVPGHRATFHDDQLTLSVHVFWYRSSGPLATEALDRQSDMM</sequence>
<keyword evidence="2" id="KW-1185">Reference proteome</keyword>
<gene>
    <name evidence="1" type="ORF">CY34DRAFT_797631</name>
</gene>
<dbReference type="HOGENOM" id="CLU_2559841_0_0_1"/>
<dbReference type="EMBL" id="KN835135">
    <property type="protein sequence ID" value="KIK48848.1"/>
    <property type="molecule type" value="Genomic_DNA"/>
</dbReference>
<dbReference type="Proteomes" id="UP000054485">
    <property type="component" value="Unassembled WGS sequence"/>
</dbReference>
<dbReference type="AlphaFoldDB" id="A0A0D0C1S2"/>
<evidence type="ECO:0000313" key="2">
    <source>
        <dbReference type="Proteomes" id="UP000054485"/>
    </source>
</evidence>
<reference evidence="2" key="2">
    <citation type="submission" date="2015-01" db="EMBL/GenBank/DDBJ databases">
        <title>Evolutionary Origins and Diversification of the Mycorrhizal Mutualists.</title>
        <authorList>
            <consortium name="DOE Joint Genome Institute"/>
            <consortium name="Mycorrhizal Genomics Consortium"/>
            <person name="Kohler A."/>
            <person name="Kuo A."/>
            <person name="Nagy L.G."/>
            <person name="Floudas D."/>
            <person name="Copeland A."/>
            <person name="Barry K.W."/>
            <person name="Cichocki N."/>
            <person name="Veneault-Fourrey C."/>
            <person name="LaButti K."/>
            <person name="Lindquist E.A."/>
            <person name="Lipzen A."/>
            <person name="Lundell T."/>
            <person name="Morin E."/>
            <person name="Murat C."/>
            <person name="Riley R."/>
            <person name="Ohm R."/>
            <person name="Sun H."/>
            <person name="Tunlid A."/>
            <person name="Henrissat B."/>
            <person name="Grigoriev I.V."/>
            <person name="Hibbett D.S."/>
            <person name="Martin F."/>
        </authorList>
    </citation>
    <scope>NUCLEOTIDE SEQUENCE [LARGE SCALE GENOMIC DNA]</scope>
    <source>
        <strain evidence="2">UH-Slu-Lm8-n1</strain>
    </source>
</reference>
<organism evidence="1 2">
    <name type="scientific">Suillus luteus UH-Slu-Lm8-n1</name>
    <dbReference type="NCBI Taxonomy" id="930992"/>
    <lineage>
        <taxon>Eukaryota</taxon>
        <taxon>Fungi</taxon>
        <taxon>Dikarya</taxon>
        <taxon>Basidiomycota</taxon>
        <taxon>Agaricomycotina</taxon>
        <taxon>Agaricomycetes</taxon>
        <taxon>Agaricomycetidae</taxon>
        <taxon>Boletales</taxon>
        <taxon>Suillineae</taxon>
        <taxon>Suillaceae</taxon>
        <taxon>Suillus</taxon>
    </lineage>
</organism>
<dbReference type="InParanoid" id="A0A0D0C1S2"/>
<reference evidence="1 2" key="1">
    <citation type="submission" date="2014-04" db="EMBL/GenBank/DDBJ databases">
        <authorList>
            <consortium name="DOE Joint Genome Institute"/>
            <person name="Kuo A."/>
            <person name="Ruytinx J."/>
            <person name="Rineau F."/>
            <person name="Colpaert J."/>
            <person name="Kohler A."/>
            <person name="Nagy L.G."/>
            <person name="Floudas D."/>
            <person name="Copeland A."/>
            <person name="Barry K.W."/>
            <person name="Cichocki N."/>
            <person name="Veneault-Fourrey C."/>
            <person name="LaButti K."/>
            <person name="Lindquist E.A."/>
            <person name="Lipzen A."/>
            <person name="Lundell T."/>
            <person name="Morin E."/>
            <person name="Murat C."/>
            <person name="Sun H."/>
            <person name="Tunlid A."/>
            <person name="Henrissat B."/>
            <person name="Grigoriev I.V."/>
            <person name="Hibbett D.S."/>
            <person name="Martin F."/>
            <person name="Nordberg H.P."/>
            <person name="Cantor M.N."/>
            <person name="Hua S.X."/>
        </authorList>
    </citation>
    <scope>NUCLEOTIDE SEQUENCE [LARGE SCALE GENOMIC DNA]</scope>
    <source>
        <strain evidence="1 2">UH-Slu-Lm8-n1</strain>
    </source>
</reference>
<name>A0A0D0C1S2_9AGAM</name>
<protein>
    <submittedName>
        <fullName evidence="1">Unplaced genomic scaffold CY34scaffold_4, whole genome shotgun sequence</fullName>
    </submittedName>
</protein>
<accession>A0A0D0C1S2</accession>
<evidence type="ECO:0000313" key="1">
    <source>
        <dbReference type="EMBL" id="KIK48848.1"/>
    </source>
</evidence>
<proteinExistence type="predicted"/>